<evidence type="ECO:0000313" key="3">
    <source>
        <dbReference type="Proteomes" id="UP000464178"/>
    </source>
</evidence>
<keyword evidence="1" id="KW-1133">Transmembrane helix</keyword>
<dbReference type="RefSeq" id="WP_162672194.1">
    <property type="nucleotide sequence ID" value="NZ_LR593886.1"/>
</dbReference>
<dbReference type="Gene3D" id="3.30.559.30">
    <property type="entry name" value="Nonribosomal peptide synthetase, condensation domain"/>
    <property type="match status" value="1"/>
</dbReference>
<organism evidence="2 3">
    <name type="scientific">Gemmata massiliana</name>
    <dbReference type="NCBI Taxonomy" id="1210884"/>
    <lineage>
        <taxon>Bacteria</taxon>
        <taxon>Pseudomonadati</taxon>
        <taxon>Planctomycetota</taxon>
        <taxon>Planctomycetia</taxon>
        <taxon>Gemmatales</taxon>
        <taxon>Gemmataceae</taxon>
        <taxon>Gemmata</taxon>
    </lineage>
</organism>
<feature type="transmembrane region" description="Helical" evidence="1">
    <location>
        <begin position="6"/>
        <end position="24"/>
    </location>
</feature>
<evidence type="ECO:0000256" key="1">
    <source>
        <dbReference type="SAM" id="Phobius"/>
    </source>
</evidence>
<protein>
    <submittedName>
        <fullName evidence="2">Uncharacterized protein</fullName>
    </submittedName>
</protein>
<dbReference type="KEGG" id="gms:SOIL9_81580"/>
<reference evidence="2 3" key="1">
    <citation type="submission" date="2019-05" db="EMBL/GenBank/DDBJ databases">
        <authorList>
            <consortium name="Science for Life Laboratories"/>
        </authorList>
    </citation>
    <scope>NUCLEOTIDE SEQUENCE [LARGE SCALE GENOMIC DNA]</scope>
    <source>
        <strain evidence="2">Soil9</strain>
    </source>
</reference>
<keyword evidence="3" id="KW-1185">Reference proteome</keyword>
<sequence>MADYVAPAVAAVVIVCLWVVARGLRHIRVNPLLTRNAVPVWVPPSPATFDELLRAIRGELVRALRGGRFDWSRPAEDIRRDLRPVVEHMVDAAAPLLNRIEREQLIDEVVAGINAPAQV</sequence>
<dbReference type="EMBL" id="LR593886">
    <property type="protein sequence ID" value="VTS00515.1"/>
    <property type="molecule type" value="Genomic_DNA"/>
</dbReference>
<evidence type="ECO:0000313" key="2">
    <source>
        <dbReference type="EMBL" id="VTS00515.1"/>
    </source>
</evidence>
<keyword evidence="1" id="KW-0812">Transmembrane</keyword>
<dbReference type="Proteomes" id="UP000464178">
    <property type="component" value="Chromosome"/>
</dbReference>
<dbReference type="AlphaFoldDB" id="A0A6P2DJC5"/>
<keyword evidence="1" id="KW-0472">Membrane</keyword>
<gene>
    <name evidence="2" type="ORF">SOIL9_81580</name>
</gene>
<name>A0A6P2DJC5_9BACT</name>
<proteinExistence type="predicted"/>
<accession>A0A6P2DJC5</accession>